<name>A0A363D380_9BACT</name>
<reference evidence="6 7" key="1">
    <citation type="submission" date="2017-02" db="EMBL/GenBank/DDBJ databases">
        <title>Arcobacter caeni sp. nov, a new Arcobacter species isolated from reclaimed water.</title>
        <authorList>
            <person name="Figueras M.J."/>
            <person name="Perez-Cataluna A."/>
            <person name="Salas-Masso N."/>
        </authorList>
    </citation>
    <scope>NUCLEOTIDE SEQUENCE [LARGE SCALE GENOMIC DNA]</scope>
    <source>
        <strain evidence="6 7">RW17-10</strain>
    </source>
</reference>
<keyword evidence="7" id="KW-1185">Reference proteome</keyword>
<dbReference type="Proteomes" id="UP000251135">
    <property type="component" value="Unassembled WGS sequence"/>
</dbReference>
<comment type="subcellular location">
    <subcellularLocation>
        <location evidence="1">Cell outer membrane</location>
    </subcellularLocation>
</comment>
<dbReference type="OrthoDB" id="9805566at2"/>
<evidence type="ECO:0000259" key="5">
    <source>
        <dbReference type="PROSITE" id="PS51123"/>
    </source>
</evidence>
<dbReference type="Pfam" id="PF00691">
    <property type="entry name" value="OmpA"/>
    <property type="match status" value="1"/>
</dbReference>
<dbReference type="InterPro" id="IPR050330">
    <property type="entry name" value="Bact_OuterMem_StrucFunc"/>
</dbReference>
<dbReference type="InterPro" id="IPR006664">
    <property type="entry name" value="OMP_bac"/>
</dbReference>
<protein>
    <recommendedName>
        <fullName evidence="5">OmpA-like domain-containing protein</fullName>
    </recommendedName>
</protein>
<dbReference type="CDD" id="cd07185">
    <property type="entry name" value="OmpA_C-like"/>
    <property type="match status" value="1"/>
</dbReference>
<keyword evidence="2 4" id="KW-0472">Membrane</keyword>
<evidence type="ECO:0000313" key="7">
    <source>
        <dbReference type="Proteomes" id="UP000251135"/>
    </source>
</evidence>
<evidence type="ECO:0000256" key="3">
    <source>
        <dbReference type="ARBA" id="ARBA00023237"/>
    </source>
</evidence>
<evidence type="ECO:0000256" key="1">
    <source>
        <dbReference type="ARBA" id="ARBA00004442"/>
    </source>
</evidence>
<dbReference type="GO" id="GO:0009279">
    <property type="term" value="C:cell outer membrane"/>
    <property type="evidence" value="ECO:0007669"/>
    <property type="project" value="UniProtKB-SubCell"/>
</dbReference>
<accession>A0A363D380</accession>
<dbReference type="PANTHER" id="PTHR30329:SF21">
    <property type="entry name" value="LIPOPROTEIN YIAD-RELATED"/>
    <property type="match status" value="1"/>
</dbReference>
<dbReference type="Gene3D" id="3.30.1330.60">
    <property type="entry name" value="OmpA-like domain"/>
    <property type="match status" value="1"/>
</dbReference>
<proteinExistence type="predicted"/>
<evidence type="ECO:0000313" key="6">
    <source>
        <dbReference type="EMBL" id="PUE65788.1"/>
    </source>
</evidence>
<dbReference type="PROSITE" id="PS51123">
    <property type="entry name" value="OMPA_2"/>
    <property type="match status" value="1"/>
</dbReference>
<evidence type="ECO:0000256" key="4">
    <source>
        <dbReference type="PROSITE-ProRule" id="PRU00473"/>
    </source>
</evidence>
<dbReference type="SUPFAM" id="SSF103088">
    <property type="entry name" value="OmpA-like"/>
    <property type="match status" value="1"/>
</dbReference>
<sequence>MSLVKKVVFLIILFIGFIIYSVYSFDFDSSSNTQTLVYTPIKTEISSNDTGLIDKIINFFASDDDKEKKPFNLVLTKKDGIVTMDGIFANQADAKRVSDILNINRDGEYTYEDDIAIDEVLLSKVAVLITPFKDFFADGAKILIINDEVSLSGELKDPNYYALLESITSRMDINLIKDINIANPTLVTTSDEDNINNEETVPVNNNSVTPVVQKENIVKTASSSKDIQLLINQIVAEKKIQFERKSSTITIESNTTLARIAKVLEDNKNIKIEIAGHTDSRGDKNLNKKISTDRATSVKIALIDLGIDENRLKAVGYGEDFPIAKDDENGLSEINRRVDFNIIGE</sequence>
<dbReference type="RefSeq" id="WP_108558149.1">
    <property type="nucleotide sequence ID" value="NZ_MUXE01000003.1"/>
</dbReference>
<dbReference type="PRINTS" id="PR01021">
    <property type="entry name" value="OMPADOMAIN"/>
</dbReference>
<dbReference type="AlphaFoldDB" id="A0A363D380"/>
<comment type="caution">
    <text evidence="6">The sequence shown here is derived from an EMBL/GenBank/DDBJ whole genome shotgun (WGS) entry which is preliminary data.</text>
</comment>
<feature type="domain" description="OmpA-like" evidence="5">
    <location>
        <begin position="229"/>
        <end position="345"/>
    </location>
</feature>
<dbReference type="EMBL" id="MUXE01000003">
    <property type="protein sequence ID" value="PUE65788.1"/>
    <property type="molecule type" value="Genomic_DNA"/>
</dbReference>
<keyword evidence="3" id="KW-0998">Cell outer membrane</keyword>
<organism evidence="6 7">
    <name type="scientific">Arcobacter caeni</name>
    <dbReference type="NCBI Taxonomy" id="1912877"/>
    <lineage>
        <taxon>Bacteria</taxon>
        <taxon>Pseudomonadati</taxon>
        <taxon>Campylobacterota</taxon>
        <taxon>Epsilonproteobacteria</taxon>
        <taxon>Campylobacterales</taxon>
        <taxon>Arcobacteraceae</taxon>
        <taxon>Arcobacter</taxon>
    </lineage>
</organism>
<evidence type="ECO:0000256" key="2">
    <source>
        <dbReference type="ARBA" id="ARBA00023136"/>
    </source>
</evidence>
<dbReference type="PANTHER" id="PTHR30329">
    <property type="entry name" value="STATOR ELEMENT OF FLAGELLAR MOTOR COMPLEX"/>
    <property type="match status" value="1"/>
</dbReference>
<dbReference type="InterPro" id="IPR036737">
    <property type="entry name" value="OmpA-like_sf"/>
</dbReference>
<dbReference type="InterPro" id="IPR006665">
    <property type="entry name" value="OmpA-like"/>
</dbReference>
<gene>
    <name evidence="6" type="ORF">B0174_02895</name>
</gene>